<organism evidence="2 3">
    <name type="scientific">Eiseniibacteriota bacterium</name>
    <dbReference type="NCBI Taxonomy" id="2212470"/>
    <lineage>
        <taxon>Bacteria</taxon>
        <taxon>Candidatus Eiseniibacteriota</taxon>
    </lineage>
</organism>
<name>A0A933W7I4_UNCEI</name>
<keyword evidence="1" id="KW-0732">Signal</keyword>
<evidence type="ECO:0000256" key="1">
    <source>
        <dbReference type="SAM" id="SignalP"/>
    </source>
</evidence>
<dbReference type="AlphaFoldDB" id="A0A933W7I4"/>
<dbReference type="EMBL" id="JACRIW010000004">
    <property type="protein sequence ID" value="MBI5167936.1"/>
    <property type="molecule type" value="Genomic_DNA"/>
</dbReference>
<sequence length="337" mass="37133">MRLLRWTLASSLLLVATSAYADTPRPAEPGPWKLGAVAGLNVSQSSFSSNWAGGDRGSIVWVLNSDVNAERQFSKSFNLANRLQLAYGQTSRQTANAAGDLVWDTPDKTTDLIAFESTGRFTLDRWADPYAALRMDSQFEDQSSPLGVVRFNPVKLKETGGIARLLFKSEDSEGLMRLGLGFRQTIARSIDAVTLEKQGFTSNDGGLEWQTNITRPVLEKKVLYKGQLLVFVPVFYSKAGALDQFDAAALAAFPGREAVADFWRAPDVSFQNNFSAAITKYLSVNLYAQLVYDKFDSAANVDPSKPLAEQVAEVDRNVRKAGQFKETLSLGLTYRLF</sequence>
<gene>
    <name evidence="2" type="ORF">HZA61_00465</name>
</gene>
<proteinExistence type="predicted"/>
<accession>A0A933W7I4</accession>
<evidence type="ECO:0000313" key="3">
    <source>
        <dbReference type="Proteomes" id="UP000696931"/>
    </source>
</evidence>
<evidence type="ECO:0000313" key="2">
    <source>
        <dbReference type="EMBL" id="MBI5167936.1"/>
    </source>
</evidence>
<dbReference type="Proteomes" id="UP000696931">
    <property type="component" value="Unassembled WGS sequence"/>
</dbReference>
<feature type="chain" id="PRO_5037369372" evidence="1">
    <location>
        <begin position="22"/>
        <end position="337"/>
    </location>
</feature>
<protein>
    <submittedName>
        <fullName evidence="2">DUF3078 domain-containing protein</fullName>
    </submittedName>
</protein>
<dbReference type="Pfam" id="PF11276">
    <property type="entry name" value="DUF3078"/>
    <property type="match status" value="1"/>
</dbReference>
<reference evidence="2" key="1">
    <citation type="submission" date="2020-07" db="EMBL/GenBank/DDBJ databases">
        <title>Huge and variable diversity of episymbiotic CPR bacteria and DPANN archaea in groundwater ecosystems.</title>
        <authorList>
            <person name="He C.Y."/>
            <person name="Keren R."/>
            <person name="Whittaker M."/>
            <person name="Farag I.F."/>
            <person name="Doudna J."/>
            <person name="Cate J.H.D."/>
            <person name="Banfield J.F."/>
        </authorList>
    </citation>
    <scope>NUCLEOTIDE SEQUENCE</scope>
    <source>
        <strain evidence="2">NC_groundwater_1813_Pr3_B-0.1um_71_17</strain>
    </source>
</reference>
<comment type="caution">
    <text evidence="2">The sequence shown here is derived from an EMBL/GenBank/DDBJ whole genome shotgun (WGS) entry which is preliminary data.</text>
</comment>
<feature type="signal peptide" evidence="1">
    <location>
        <begin position="1"/>
        <end position="21"/>
    </location>
</feature>
<dbReference type="InterPro" id="IPR021428">
    <property type="entry name" value="DUF3078"/>
</dbReference>